<proteinExistence type="predicted"/>
<evidence type="ECO:0000313" key="1">
    <source>
        <dbReference type="EMBL" id="MFC3148558.1"/>
    </source>
</evidence>
<keyword evidence="2" id="KW-1185">Reference proteome</keyword>
<comment type="caution">
    <text evidence="1">The sequence shown here is derived from an EMBL/GenBank/DDBJ whole genome shotgun (WGS) entry which is preliminary data.</text>
</comment>
<protein>
    <submittedName>
        <fullName evidence="1">DUF1203 domain-containing protein</fullName>
    </submittedName>
</protein>
<dbReference type="RefSeq" id="WP_377304629.1">
    <property type="nucleotide sequence ID" value="NZ_CP180191.1"/>
</dbReference>
<dbReference type="Pfam" id="PF06718">
    <property type="entry name" value="DUF1203"/>
    <property type="match status" value="1"/>
</dbReference>
<dbReference type="Proteomes" id="UP001595556">
    <property type="component" value="Unassembled WGS sequence"/>
</dbReference>
<dbReference type="PIRSF" id="PIRSF034110">
    <property type="entry name" value="DUF1203"/>
    <property type="match status" value="1"/>
</dbReference>
<accession>A0ABV7H735</accession>
<dbReference type="EMBL" id="JBHRTI010000007">
    <property type="protein sequence ID" value="MFC3148558.1"/>
    <property type="molecule type" value="Genomic_DNA"/>
</dbReference>
<dbReference type="InterPro" id="IPR009593">
    <property type="entry name" value="DUF1203"/>
</dbReference>
<gene>
    <name evidence="1" type="ORF">ACFOEN_13080</name>
</gene>
<sequence>MTIDFQISGLDPQHFAHLRGMDDAALARHHALRHVAEVKPGIPDRILMRDAEPGEVVLLVNHEHLPVDSPYRSRHAVFVLESALADGVAPYRAVNDVPDVLRSRLLSLRAFNAQHMIVGADVVEGTAVETLIERFLARPEVRYIHAHYAKPGCYACLIERA</sequence>
<evidence type="ECO:0000313" key="2">
    <source>
        <dbReference type="Proteomes" id="UP001595556"/>
    </source>
</evidence>
<name>A0ABV7H735_9BURK</name>
<organism evidence="1 2">
    <name type="scientific">Piscinibacterium candidicorallinum</name>
    <dbReference type="NCBI Taxonomy" id="1793872"/>
    <lineage>
        <taxon>Bacteria</taxon>
        <taxon>Pseudomonadati</taxon>
        <taxon>Pseudomonadota</taxon>
        <taxon>Betaproteobacteria</taxon>
        <taxon>Burkholderiales</taxon>
        <taxon>Piscinibacterium</taxon>
    </lineage>
</organism>
<reference evidence="2" key="1">
    <citation type="journal article" date="2019" name="Int. J. Syst. Evol. Microbiol.">
        <title>The Global Catalogue of Microorganisms (GCM) 10K type strain sequencing project: providing services to taxonomists for standard genome sequencing and annotation.</title>
        <authorList>
            <consortium name="The Broad Institute Genomics Platform"/>
            <consortium name="The Broad Institute Genome Sequencing Center for Infectious Disease"/>
            <person name="Wu L."/>
            <person name="Ma J."/>
        </authorList>
    </citation>
    <scope>NUCLEOTIDE SEQUENCE [LARGE SCALE GENOMIC DNA]</scope>
    <source>
        <strain evidence="2">KCTC 52168</strain>
    </source>
</reference>